<dbReference type="EMBL" id="AMZH03027107">
    <property type="protein sequence ID" value="RRT34291.1"/>
    <property type="molecule type" value="Genomic_DNA"/>
</dbReference>
<dbReference type="AlphaFoldDB" id="A0A426X489"/>
<accession>A0A426X489</accession>
<evidence type="ECO:0000313" key="1">
    <source>
        <dbReference type="EMBL" id="RRT34291.1"/>
    </source>
</evidence>
<reference evidence="1 2" key="1">
    <citation type="journal article" date="2014" name="Agronomy (Basel)">
        <title>A Draft Genome Sequence for Ensete ventricosum, the Drought-Tolerant Tree Against Hunger.</title>
        <authorList>
            <person name="Harrison J."/>
            <person name="Moore K.A."/>
            <person name="Paszkiewicz K."/>
            <person name="Jones T."/>
            <person name="Grant M."/>
            <person name="Ambacheew D."/>
            <person name="Muzemil S."/>
            <person name="Studholme D.J."/>
        </authorList>
    </citation>
    <scope>NUCLEOTIDE SEQUENCE [LARGE SCALE GENOMIC DNA]</scope>
</reference>
<organism evidence="1 2">
    <name type="scientific">Ensete ventricosum</name>
    <name type="common">Abyssinian banana</name>
    <name type="synonym">Musa ensete</name>
    <dbReference type="NCBI Taxonomy" id="4639"/>
    <lineage>
        <taxon>Eukaryota</taxon>
        <taxon>Viridiplantae</taxon>
        <taxon>Streptophyta</taxon>
        <taxon>Embryophyta</taxon>
        <taxon>Tracheophyta</taxon>
        <taxon>Spermatophyta</taxon>
        <taxon>Magnoliopsida</taxon>
        <taxon>Liliopsida</taxon>
        <taxon>Zingiberales</taxon>
        <taxon>Musaceae</taxon>
        <taxon>Ensete</taxon>
    </lineage>
</organism>
<evidence type="ECO:0000313" key="2">
    <source>
        <dbReference type="Proteomes" id="UP000287651"/>
    </source>
</evidence>
<protein>
    <submittedName>
        <fullName evidence="1">Uncharacterized protein</fullName>
    </submittedName>
</protein>
<comment type="caution">
    <text evidence="1">The sequence shown here is derived from an EMBL/GenBank/DDBJ whole genome shotgun (WGS) entry which is preliminary data.</text>
</comment>
<dbReference type="Proteomes" id="UP000287651">
    <property type="component" value="Unassembled WGS sequence"/>
</dbReference>
<sequence>MLVGDRGPGSRRWCTNSSEVVESGEEATMSPVGLSYPKAKRRLERRMTEAKELHKIGVDELLIKMAESEGLRIDAGVGDKGDGEDDTIPEVTRTIKDLL</sequence>
<gene>
    <name evidence="1" type="ORF">B296_00045245</name>
</gene>
<name>A0A426X489_ENSVE</name>
<proteinExistence type="predicted"/>